<dbReference type="Proteomes" id="UP000232638">
    <property type="component" value="Chromosome"/>
</dbReference>
<keyword evidence="3" id="KW-1185">Reference proteome</keyword>
<accession>A0A2K8UB73</accession>
<evidence type="ECO:0000256" key="1">
    <source>
        <dbReference type="SAM" id="MobiDB-lite"/>
    </source>
</evidence>
<feature type="region of interest" description="Disordered" evidence="1">
    <location>
        <begin position="58"/>
        <end position="83"/>
    </location>
</feature>
<name>A0A2K8UB73_9GAMM</name>
<evidence type="ECO:0000313" key="3">
    <source>
        <dbReference type="Proteomes" id="UP000232638"/>
    </source>
</evidence>
<dbReference type="Pfam" id="PF11162">
    <property type="entry name" value="DUF2946"/>
    <property type="match status" value="1"/>
</dbReference>
<evidence type="ECO:0000313" key="2">
    <source>
        <dbReference type="EMBL" id="AUB82828.1"/>
    </source>
</evidence>
<protein>
    <submittedName>
        <fullName evidence="2">Uncharacterized protein</fullName>
    </submittedName>
</protein>
<organism evidence="2 3">
    <name type="scientific">Candidatus Thiodictyon syntrophicum</name>
    <dbReference type="NCBI Taxonomy" id="1166950"/>
    <lineage>
        <taxon>Bacteria</taxon>
        <taxon>Pseudomonadati</taxon>
        <taxon>Pseudomonadota</taxon>
        <taxon>Gammaproteobacteria</taxon>
        <taxon>Chromatiales</taxon>
        <taxon>Chromatiaceae</taxon>
        <taxon>Thiodictyon</taxon>
    </lineage>
</organism>
<dbReference type="KEGG" id="tsy:THSYN_19045"/>
<dbReference type="AlphaFoldDB" id="A0A2K8UB73"/>
<dbReference type="RefSeq" id="WP_100920534.1">
    <property type="nucleotide sequence ID" value="NZ_CP020370.1"/>
</dbReference>
<dbReference type="EMBL" id="CP020370">
    <property type="protein sequence ID" value="AUB82828.1"/>
    <property type="molecule type" value="Genomic_DNA"/>
</dbReference>
<dbReference type="InterPro" id="IPR021333">
    <property type="entry name" value="DUF2946"/>
</dbReference>
<reference evidence="2 3" key="1">
    <citation type="submission" date="2017-03" db="EMBL/GenBank/DDBJ databases">
        <title>Complete genome sequence of Candidatus 'Thiodictyon syntrophicum' sp. nov. strain Cad16T, a photolithoautotroph purple sulfur bacterium isolated from an alpine meromictic lake.</title>
        <authorList>
            <person name="Luedin S.M."/>
            <person name="Pothier J.F."/>
            <person name="Danza F."/>
            <person name="Storelli N."/>
            <person name="Wittwer M."/>
            <person name="Tonolla M."/>
        </authorList>
    </citation>
    <scope>NUCLEOTIDE SEQUENCE [LARGE SCALE GENOMIC DNA]</scope>
    <source>
        <strain evidence="2 3">Cad16T</strain>
    </source>
</reference>
<feature type="compositionally biased region" description="Basic residues" evidence="1">
    <location>
        <begin position="70"/>
        <end position="83"/>
    </location>
</feature>
<sequence length="83" mass="8570">MLGLVLLLLIGQALAGVHAVGHHFQGESDGCPTCHLAGAPALPNPPLCLAPPRATRAAESPLPVLAGPPRRARRDRHARAPPV</sequence>
<gene>
    <name evidence="2" type="ORF">THSYN_19045</name>
</gene>
<proteinExistence type="predicted"/>